<dbReference type="EMBL" id="LTAN01000006">
    <property type="protein sequence ID" value="OBR08147.1"/>
    <property type="molecule type" value="Genomic_DNA"/>
</dbReference>
<dbReference type="GO" id="GO:0001716">
    <property type="term" value="F:L-amino-acid oxidase activity"/>
    <property type="evidence" value="ECO:0007669"/>
    <property type="project" value="TreeGrafter"/>
</dbReference>
<dbReference type="InterPro" id="IPR036188">
    <property type="entry name" value="FAD/NAD-bd_sf"/>
</dbReference>
<dbReference type="SUPFAM" id="SSF51905">
    <property type="entry name" value="FAD/NAD(P)-binding domain"/>
    <property type="match status" value="1"/>
</dbReference>
<evidence type="ECO:0000313" key="2">
    <source>
        <dbReference type="EMBL" id="OBR08147.1"/>
    </source>
</evidence>
<dbReference type="AlphaFoldDB" id="A0A1B7Y816"/>
<dbReference type="GeneID" id="28868749"/>
<sequence>MGPPLLDISSPVSIRAQWARQHAIYGIKEEWNKLVRLAHGRRPDDESLDLPELITGDTLDEAPLKTIPKDGTAGGDPLAINVGIVGAGAAGLFSALVLEYLNTAQTSVKFTYDILEADTTNRSGGRLYTHNFSQQPHDYYDVGAMRFPKHAVMDRTFSLFADLGMDFGSLDPNGNWANDPPLGTLIPYYLTNIDPTSGVPQEPWRFNNVNNWGSYSSIATEDKDPWKFTADKTLQIDTRLLALKMSPGDIMTALLEPLRQQLRDDIKNQTNTGWQTLMSFDNMTMTQFLSSVRSPWPASLPQPTLPPPMTGDVPLPPYNYDTIQWFETFNGGNQGQLTCCDRRGTNWYDQAFSEIVLESLDFDFPKPGDPDTKWYCILGGAQQLATKMEAKINALSGNPSKVEYSSQVTALAQVDAMKVNVDINGGESKSADGGETRSYSCVFNTTALGCLEHMDTTAVLFNSATRQAVRSLGYGPSCKVAIKFTRPWWIHDLPTGTAVKRGGLGHSDLNIRTCVYPSYNIYDPDSVTAVLLCTYTWQQDAERLGSLMGDDETQLRTLLIADLVRLHAPSNATPKQLEDLHILIHGSYDSHFAWDWYKEPNAAGAFAFFRPFQFSEMWGKMIIPAGDVVVMGEHASPHHAWVVGALESAVHGIAAWCSMTATHNTVHAAAMKDVLDVLTSTDPNNPYVGLPPYMDLNMELWHGCLGAAVRQGMLEDRQEPLGRLTLNDRAGTEKQRAAALLTKLGIKGDFAKA</sequence>
<dbReference type="RefSeq" id="XP_018156665.1">
    <property type="nucleotide sequence ID" value="XM_018304642.1"/>
</dbReference>
<name>A0A1B7Y816_COLHI</name>
<dbReference type="Gene3D" id="1.10.10.1620">
    <property type="match status" value="1"/>
</dbReference>
<proteinExistence type="predicted"/>
<keyword evidence="3" id="KW-1185">Reference proteome</keyword>
<dbReference type="KEGG" id="chig:CH63R_09668"/>
<organism evidence="2 3">
    <name type="scientific">Colletotrichum higginsianum (strain IMI 349063)</name>
    <name type="common">Crucifer anthracnose fungus</name>
    <dbReference type="NCBI Taxonomy" id="759273"/>
    <lineage>
        <taxon>Eukaryota</taxon>
        <taxon>Fungi</taxon>
        <taxon>Dikarya</taxon>
        <taxon>Ascomycota</taxon>
        <taxon>Pezizomycotina</taxon>
        <taxon>Sordariomycetes</taxon>
        <taxon>Hypocreomycetidae</taxon>
        <taxon>Glomerellales</taxon>
        <taxon>Glomerellaceae</taxon>
        <taxon>Colletotrichum</taxon>
        <taxon>Colletotrichum destructivum species complex</taxon>
    </lineage>
</organism>
<dbReference type="Gene3D" id="3.90.660.10">
    <property type="match status" value="1"/>
</dbReference>
<evidence type="ECO:0000313" key="3">
    <source>
        <dbReference type="Proteomes" id="UP000092177"/>
    </source>
</evidence>
<dbReference type="Gene3D" id="3.50.50.60">
    <property type="entry name" value="FAD/NAD(P)-binding domain"/>
    <property type="match status" value="1"/>
</dbReference>
<dbReference type="GO" id="GO:0009063">
    <property type="term" value="P:amino acid catabolic process"/>
    <property type="evidence" value="ECO:0007669"/>
    <property type="project" value="TreeGrafter"/>
</dbReference>
<accession>A0A1B7Y816</accession>
<dbReference type="Pfam" id="PF01593">
    <property type="entry name" value="Amino_oxidase"/>
    <property type="match status" value="2"/>
</dbReference>
<dbReference type="OrthoDB" id="7777654at2759"/>
<dbReference type="Proteomes" id="UP000092177">
    <property type="component" value="Chromosome 6"/>
</dbReference>
<evidence type="ECO:0000259" key="1">
    <source>
        <dbReference type="Pfam" id="PF01593"/>
    </source>
</evidence>
<protein>
    <submittedName>
        <fullName evidence="2">Amine oxidase</fullName>
    </submittedName>
</protein>
<dbReference type="PANTHER" id="PTHR10742">
    <property type="entry name" value="FLAVIN MONOAMINE OXIDASE"/>
    <property type="match status" value="1"/>
</dbReference>
<feature type="domain" description="Amine oxidase" evidence="1">
    <location>
        <begin position="90"/>
        <end position="167"/>
    </location>
</feature>
<gene>
    <name evidence="2" type="ORF">CH63R_09668</name>
</gene>
<feature type="domain" description="Amine oxidase" evidence="1">
    <location>
        <begin position="273"/>
        <end position="650"/>
    </location>
</feature>
<dbReference type="SUPFAM" id="SSF54373">
    <property type="entry name" value="FAD-linked reductases, C-terminal domain"/>
    <property type="match status" value="1"/>
</dbReference>
<dbReference type="PANTHER" id="PTHR10742:SF342">
    <property type="entry name" value="AMINE OXIDASE"/>
    <property type="match status" value="1"/>
</dbReference>
<dbReference type="VEuPathDB" id="FungiDB:CH63R_09668"/>
<dbReference type="InterPro" id="IPR050281">
    <property type="entry name" value="Flavin_monoamine_oxidase"/>
</dbReference>
<reference evidence="3" key="1">
    <citation type="journal article" date="2017" name="BMC Genomics">
        <title>Gapless genome assembly of Colletotrichum higginsianum reveals chromosome structure and association of transposable elements with secondary metabolite gene clusters.</title>
        <authorList>
            <person name="Dallery J.-F."/>
            <person name="Lapalu N."/>
            <person name="Zampounis A."/>
            <person name="Pigne S."/>
            <person name="Luyten I."/>
            <person name="Amselem J."/>
            <person name="Wittenberg A.H.J."/>
            <person name="Zhou S."/>
            <person name="de Queiroz M.V."/>
            <person name="Robin G.P."/>
            <person name="Auger A."/>
            <person name="Hainaut M."/>
            <person name="Henrissat B."/>
            <person name="Kim K.-T."/>
            <person name="Lee Y.-H."/>
            <person name="Lespinet O."/>
            <person name="Schwartz D.C."/>
            <person name="Thon M.R."/>
            <person name="O'Connell R.J."/>
        </authorList>
    </citation>
    <scope>NUCLEOTIDE SEQUENCE [LARGE SCALE GENOMIC DNA]</scope>
    <source>
        <strain evidence="3">IMI 349063</strain>
    </source>
</reference>
<comment type="caution">
    <text evidence="2">The sequence shown here is derived from an EMBL/GenBank/DDBJ whole genome shotgun (WGS) entry which is preliminary data.</text>
</comment>
<dbReference type="InterPro" id="IPR002937">
    <property type="entry name" value="Amino_oxidase"/>
</dbReference>